<dbReference type="RefSeq" id="WP_262568413.1">
    <property type="nucleotide sequence ID" value="NZ_JAPFCC010000001.1"/>
</dbReference>
<sequence length="165" mass="18985">MGRIDVEKLYGYLSQITPIRMQPHIYPQRPGHKNSIFLLEKSGENYYLMPSPLFNNANTTIPSLCEGVFMYAILADYPQLVMVGAQPSNPFINKDQTIEGHSSITFRRDVLYAGELEFFDSKLVGWNNESGHYRPSSKIRHIQLTPNVKRLLPEELFVKTFLSLF</sequence>
<organism evidence="1 2">
    <name type="scientific">Endozoicomonas gorgoniicola</name>
    <dbReference type="NCBI Taxonomy" id="1234144"/>
    <lineage>
        <taxon>Bacteria</taxon>
        <taxon>Pseudomonadati</taxon>
        <taxon>Pseudomonadota</taxon>
        <taxon>Gammaproteobacteria</taxon>
        <taxon>Oceanospirillales</taxon>
        <taxon>Endozoicomonadaceae</taxon>
        <taxon>Endozoicomonas</taxon>
    </lineage>
</organism>
<name>A0ABT3MW46_9GAMM</name>
<keyword evidence="2" id="KW-1185">Reference proteome</keyword>
<accession>A0ABT3MW46</accession>
<reference evidence="1 2" key="1">
    <citation type="submission" date="2022-10" db="EMBL/GenBank/DDBJ databases">
        <title>High-quality genome sequences of two octocoral-associated bacteria, Endozoicomonas euniceicola EF212 and Endozoicomonas gorgoniicola PS125.</title>
        <authorList>
            <person name="Chiou Y.-J."/>
            <person name="Chen Y.-H."/>
        </authorList>
    </citation>
    <scope>NUCLEOTIDE SEQUENCE [LARGE SCALE GENOMIC DNA]</scope>
    <source>
        <strain evidence="1 2">PS125</strain>
    </source>
</reference>
<gene>
    <name evidence="1" type="ORF">NX722_13355</name>
</gene>
<comment type="caution">
    <text evidence="1">The sequence shown here is derived from an EMBL/GenBank/DDBJ whole genome shotgun (WGS) entry which is preliminary data.</text>
</comment>
<proteinExistence type="predicted"/>
<dbReference type="Proteomes" id="UP001209854">
    <property type="component" value="Unassembled WGS sequence"/>
</dbReference>
<evidence type="ECO:0000313" key="2">
    <source>
        <dbReference type="Proteomes" id="UP001209854"/>
    </source>
</evidence>
<dbReference type="EMBL" id="JAPFCC010000001">
    <property type="protein sequence ID" value="MCW7553595.1"/>
    <property type="molecule type" value="Genomic_DNA"/>
</dbReference>
<evidence type="ECO:0000313" key="1">
    <source>
        <dbReference type="EMBL" id="MCW7553595.1"/>
    </source>
</evidence>
<protein>
    <submittedName>
        <fullName evidence="1">Uncharacterized protein</fullName>
    </submittedName>
</protein>